<dbReference type="Proteomes" id="UP000827892">
    <property type="component" value="Chromosome I"/>
</dbReference>
<keyword evidence="1" id="KW-0732">Signal</keyword>
<gene>
    <name evidence="2" type="ORF">L3Y34_014521</name>
    <name evidence="3" type="ORF">L5515_000600</name>
</gene>
<dbReference type="EMBL" id="CP090891">
    <property type="protein sequence ID" value="ULU10269.1"/>
    <property type="molecule type" value="Genomic_DNA"/>
</dbReference>
<sequence length="152" mass="17627">MRRPHVPHPSSLLCLLLLPLAVLEAAVFEHNPTHFRISGVLSCPHRRSTYWCFKVYLYEYDTLDKDEIASFGVRCTDQESLTYNLNGYDDSDGPGDNYYELFLWVYHNCSLHGNIFQEVHNLSTVAITEKDVVRIRNYNVSVKGKRVDGWDQ</sequence>
<organism evidence="2 4">
    <name type="scientific">Caenorhabditis briggsae</name>
    <dbReference type="NCBI Taxonomy" id="6238"/>
    <lineage>
        <taxon>Eukaryota</taxon>
        <taxon>Metazoa</taxon>
        <taxon>Ecdysozoa</taxon>
        <taxon>Nematoda</taxon>
        <taxon>Chromadorea</taxon>
        <taxon>Rhabditida</taxon>
        <taxon>Rhabditina</taxon>
        <taxon>Rhabditomorpha</taxon>
        <taxon>Rhabditoidea</taxon>
        <taxon>Rhabditidae</taxon>
        <taxon>Peloderinae</taxon>
        <taxon>Caenorhabditis</taxon>
    </lineage>
</organism>
<reference evidence="3 5" key="1">
    <citation type="submission" date="2022-04" db="EMBL/GenBank/DDBJ databases">
        <title>Chromosome-level reference genomes for two strains of Caenorhabditis briggsae: an improved platform for comparative genomics.</title>
        <authorList>
            <person name="Stevens L."/>
            <person name="Andersen E."/>
        </authorList>
    </citation>
    <scope>NUCLEOTIDE SEQUENCE [LARGE SCALE GENOMIC DNA]</scope>
    <source>
        <strain evidence="3">VX34</strain>
        <tissue evidence="3">Whole-organism</tissue>
    </source>
</reference>
<dbReference type="EMBL" id="CP092620">
    <property type="protein sequence ID" value="UMM11201.1"/>
    <property type="molecule type" value="Genomic_DNA"/>
</dbReference>
<dbReference type="Proteomes" id="UP000829354">
    <property type="component" value="Chromosome I"/>
</dbReference>
<evidence type="ECO:0000256" key="1">
    <source>
        <dbReference type="SAM" id="SignalP"/>
    </source>
</evidence>
<dbReference type="PANTHER" id="PTHR21479:SF22">
    <property type="entry name" value="PROTEIN CBG07241"/>
    <property type="match status" value="1"/>
</dbReference>
<accession>A0AAE9DTY3</accession>
<dbReference type="PANTHER" id="PTHR21479">
    <property type="match status" value="1"/>
</dbReference>
<feature type="signal peptide" evidence="1">
    <location>
        <begin position="1"/>
        <end position="25"/>
    </location>
</feature>
<dbReference type="InterPro" id="IPR008588">
    <property type="entry name" value="DUF870_CAE_spp"/>
</dbReference>
<dbReference type="Gene3D" id="2.60.40.3330">
    <property type="match status" value="1"/>
</dbReference>
<dbReference type="InterPro" id="IPR038479">
    <property type="entry name" value="Transthyretin-like_sf"/>
</dbReference>
<dbReference type="Pfam" id="PF05912">
    <property type="entry name" value="DUF870"/>
    <property type="match status" value="1"/>
</dbReference>
<proteinExistence type="predicted"/>
<keyword evidence="5" id="KW-1185">Reference proteome</keyword>
<dbReference type="AlphaFoldDB" id="A0AAE9DTY3"/>
<evidence type="ECO:0000313" key="5">
    <source>
        <dbReference type="Proteomes" id="UP000829354"/>
    </source>
</evidence>
<evidence type="ECO:0000313" key="4">
    <source>
        <dbReference type="Proteomes" id="UP000827892"/>
    </source>
</evidence>
<dbReference type="OMA" id="PTHFRIS"/>
<evidence type="ECO:0000313" key="3">
    <source>
        <dbReference type="EMBL" id="UMM11201.1"/>
    </source>
</evidence>
<name>A0AAE9DTY3_CAEBR</name>
<feature type="chain" id="PRO_5044706955" evidence="1">
    <location>
        <begin position="26"/>
        <end position="152"/>
    </location>
</feature>
<reference evidence="2 4" key="2">
    <citation type="submission" date="2022-05" db="EMBL/GenBank/DDBJ databases">
        <title>Chromosome-level reference genomes for two strains of Caenorhabditis briggsae: an improved platform for comparative genomics.</title>
        <authorList>
            <person name="Stevens L."/>
            <person name="Andersen E.C."/>
        </authorList>
    </citation>
    <scope>NUCLEOTIDE SEQUENCE [LARGE SCALE GENOMIC DNA]</scope>
    <source>
        <strain evidence="2">QX1410_ONT</strain>
        <tissue evidence="2">Whole-organism</tissue>
    </source>
</reference>
<protein>
    <submittedName>
        <fullName evidence="2">Uncharacterized protein</fullName>
    </submittedName>
</protein>
<evidence type="ECO:0000313" key="2">
    <source>
        <dbReference type="EMBL" id="ULU10269.1"/>
    </source>
</evidence>